<comment type="caution">
    <text evidence="2">The sequence shown here is derived from an EMBL/GenBank/DDBJ whole genome shotgun (WGS) entry which is preliminary data.</text>
</comment>
<name>A0ABD3PQ16_9STRA</name>
<dbReference type="AlphaFoldDB" id="A0ABD3PQ16"/>
<accession>A0ABD3PQ16</accession>
<reference evidence="2 3" key="1">
    <citation type="submission" date="2024-10" db="EMBL/GenBank/DDBJ databases">
        <title>Updated reference genomes for cyclostephanoid diatoms.</title>
        <authorList>
            <person name="Roberts W.R."/>
            <person name="Alverson A.J."/>
        </authorList>
    </citation>
    <scope>NUCLEOTIDE SEQUENCE [LARGE SCALE GENOMIC DNA]</scope>
    <source>
        <strain evidence="2 3">AJA276-08</strain>
    </source>
</reference>
<feature type="region of interest" description="Disordered" evidence="1">
    <location>
        <begin position="291"/>
        <end position="315"/>
    </location>
</feature>
<organism evidence="2 3">
    <name type="scientific">Stephanodiscus triporus</name>
    <dbReference type="NCBI Taxonomy" id="2934178"/>
    <lineage>
        <taxon>Eukaryota</taxon>
        <taxon>Sar</taxon>
        <taxon>Stramenopiles</taxon>
        <taxon>Ochrophyta</taxon>
        <taxon>Bacillariophyta</taxon>
        <taxon>Coscinodiscophyceae</taxon>
        <taxon>Thalassiosirophycidae</taxon>
        <taxon>Stephanodiscales</taxon>
        <taxon>Stephanodiscaceae</taxon>
        <taxon>Stephanodiscus</taxon>
    </lineage>
</organism>
<dbReference type="InterPro" id="IPR016024">
    <property type="entry name" value="ARM-type_fold"/>
</dbReference>
<keyword evidence="3" id="KW-1185">Reference proteome</keyword>
<protein>
    <recommendedName>
        <fullName evidence="4">DUF913 domain-containing protein</fullName>
    </recommendedName>
</protein>
<proteinExistence type="predicted"/>
<evidence type="ECO:0000313" key="3">
    <source>
        <dbReference type="Proteomes" id="UP001530315"/>
    </source>
</evidence>
<evidence type="ECO:0000256" key="1">
    <source>
        <dbReference type="SAM" id="MobiDB-lite"/>
    </source>
</evidence>
<feature type="compositionally biased region" description="Low complexity" evidence="1">
    <location>
        <begin position="21"/>
        <end position="30"/>
    </location>
</feature>
<dbReference type="Proteomes" id="UP001530315">
    <property type="component" value="Unassembled WGS sequence"/>
</dbReference>
<sequence length="607" mass="65133">MDASASTGRGRPKNKRKAAKDAAAAAAAAASDKKQRRAARQGGAAPPSIDLNTKHPSLNNLDAPTVAKILSSDNPDQVASALNALLRASADVDVNYCLGPGGEKIVLALVKLFDEAIGWENEERDSADGNDKRNGSLEPTVASWDASSLSGKYERWRVFCRNKLASPLASSSDPNLMIDPETDARILDMIIAILRNLSFVAQNLRFLYHTEGVMRILTGALYYRGYSVGGGGAGDERSGEDVPSSAHNSNMCVHSIQTLTNMAPIIDVTGRQLFVDRIFLESDAKEVTCTVPGQQVPPNESGGTATATAGAPNNEIEHPEYGISSYLGFGGMYLAKQYDTKAETLDNIPDSVVWGLVGPHVRATLAIFPALTAVLDPNDITTISTSPSGWHRPSVQALLELLTALIENPDNKGIFLCIPDSLLHRLTEMLFMPRLGPDSMDYIDPVNNTVARVVALKLMAGYDATIDSDMRDRACALLVSLTDLSTGIKRRLGMSSSISGMTHRQYDSASISHSETLNGLAPSILRSDESSSPRRMNVRLYDSLLSMVSSTSGRGDAGQLAVRLLANLALIPENKSGIRYVERKLISMSGKDPHIAKIACNGILRLS</sequence>
<evidence type="ECO:0000313" key="2">
    <source>
        <dbReference type="EMBL" id="KAL3790225.1"/>
    </source>
</evidence>
<dbReference type="EMBL" id="JALLAZ020000652">
    <property type="protein sequence ID" value="KAL3790225.1"/>
    <property type="molecule type" value="Genomic_DNA"/>
</dbReference>
<gene>
    <name evidence="2" type="ORF">ACHAW5_004335</name>
</gene>
<dbReference type="SUPFAM" id="SSF48371">
    <property type="entry name" value="ARM repeat"/>
    <property type="match status" value="1"/>
</dbReference>
<feature type="region of interest" description="Disordered" evidence="1">
    <location>
        <begin position="1"/>
        <end position="57"/>
    </location>
</feature>
<feature type="compositionally biased region" description="Low complexity" evidence="1">
    <location>
        <begin position="302"/>
        <end position="311"/>
    </location>
</feature>
<evidence type="ECO:0008006" key="4">
    <source>
        <dbReference type="Google" id="ProtNLM"/>
    </source>
</evidence>